<keyword evidence="2" id="KW-1185">Reference proteome</keyword>
<evidence type="ECO:0000313" key="1">
    <source>
        <dbReference type="EMBL" id="MEO3988611.1"/>
    </source>
</evidence>
<sequence>MNRAQAVMEWIATTRVTAPGLDADADALLLHLLTLSAQQQAVEETRQQRCSIALWGHSRAAKSWLLTALRAGDDGQLPIVCGEKRLDYLSHINPGHQLSQMAIRFTHQSPTADAAFPLRLRLLREAQLAQIFIDYARQNGTSRPLNRKAFTERLASLQMLRQPQTTAAVTAEEAAGVARYWQSTAPSARQEIDDGGWYQFAELLPALDPDTRIQAWSLLWGDQQELTLQWQSLVRALHLLGYSQDVHAPLSLLIDDFMLPADGFLLADSTCEQTVIVQLPGLQTVTLSGTTLALLTFELVLNCEEHALRSVDLIDIPAPQACDANALWASKCHWLPEGYRQQQQPDLLLICNAAAQRSDIPHTAKMLTRWVETIQPQQDGGLPGLVWAITPHDDRIVRNVNHDEAVQQLVGKLGQRWGTLHAFDSHSLQRLIEWLTCATSASARERRLSDLTARYQEQLAVLLRPVLSHPVSPRSMIQALQAQASRHGELLEGLLPPLEHFSALTATRQVREGNVSGLFRTDVDLFAVSDEPSLKPEARIDAGTLSWRLWCQHLRHWSRQRANAQRLGITGDTLQQLADTLIAIGCHLDLAGELQAAATRQQAGASQLRAIVGNFIAWLGYTNVSETQRPASRIAQGSAIFASAAPRLSGRLTRLEEQPVHAASRYVYDWLVALFTRASESGDAIDIYGITPQARVALQRLLAGM</sequence>
<dbReference type="Pfam" id="PF10139">
    <property type="entry name" value="Virul_Fac"/>
    <property type="match status" value="2"/>
</dbReference>
<reference evidence="1 2" key="1">
    <citation type="submission" date="2024-01" db="EMBL/GenBank/DDBJ databases">
        <title>Pseudocitrobacter sp. Endophytic strain Cyp-38L.</title>
        <authorList>
            <person name="Amer M.A."/>
            <person name="Hamed S.M."/>
        </authorList>
    </citation>
    <scope>NUCLEOTIDE SEQUENCE [LARGE SCALE GENOMIC DNA]</scope>
    <source>
        <strain evidence="1 2">Cyp38S</strain>
    </source>
</reference>
<dbReference type="InterPro" id="IPR017030">
    <property type="entry name" value="Vir_effector_SfrC"/>
</dbReference>
<dbReference type="PIRSF" id="PIRSF034586">
    <property type="entry name" value="Vir_effector_SfrC"/>
    <property type="match status" value="1"/>
</dbReference>
<proteinExistence type="predicted"/>
<dbReference type="RefSeq" id="WP_347793149.1">
    <property type="nucleotide sequence ID" value="NZ_JAYMYY010000001.1"/>
</dbReference>
<accession>A0ABV0HDL4</accession>
<dbReference type="Proteomes" id="UP001444146">
    <property type="component" value="Unassembled WGS sequence"/>
</dbReference>
<protein>
    <submittedName>
        <fullName evidence="1">Virulence factor SrfC family protein</fullName>
    </submittedName>
</protein>
<dbReference type="EMBL" id="JAYMYY010000001">
    <property type="protein sequence ID" value="MEO3988611.1"/>
    <property type="molecule type" value="Genomic_DNA"/>
</dbReference>
<evidence type="ECO:0000313" key="2">
    <source>
        <dbReference type="Proteomes" id="UP001444146"/>
    </source>
</evidence>
<organism evidence="1 2">
    <name type="scientific">Pseudocitrobacter cyperus</name>
    <dbReference type="NCBI Taxonomy" id="3112843"/>
    <lineage>
        <taxon>Bacteria</taxon>
        <taxon>Pseudomonadati</taxon>
        <taxon>Pseudomonadota</taxon>
        <taxon>Gammaproteobacteria</taxon>
        <taxon>Enterobacterales</taxon>
        <taxon>Enterobacteriaceae</taxon>
        <taxon>Pseudocitrobacter</taxon>
    </lineage>
</organism>
<comment type="caution">
    <text evidence="1">The sequence shown here is derived from an EMBL/GenBank/DDBJ whole genome shotgun (WGS) entry which is preliminary data.</text>
</comment>
<name>A0ABV0HDL4_9ENTR</name>
<gene>
    <name evidence="1" type="ORF">VSR74_02040</name>
</gene>